<protein>
    <recommendedName>
        <fullName evidence="4">CCHC-type domain-containing protein</fullName>
    </recommendedName>
</protein>
<dbReference type="AlphaFoldDB" id="A0A0L0CPW5"/>
<organism evidence="2 3">
    <name type="scientific">Lucilia cuprina</name>
    <name type="common">Green bottle fly</name>
    <name type="synonym">Australian sheep blowfly</name>
    <dbReference type="NCBI Taxonomy" id="7375"/>
    <lineage>
        <taxon>Eukaryota</taxon>
        <taxon>Metazoa</taxon>
        <taxon>Ecdysozoa</taxon>
        <taxon>Arthropoda</taxon>
        <taxon>Hexapoda</taxon>
        <taxon>Insecta</taxon>
        <taxon>Pterygota</taxon>
        <taxon>Neoptera</taxon>
        <taxon>Endopterygota</taxon>
        <taxon>Diptera</taxon>
        <taxon>Brachycera</taxon>
        <taxon>Muscomorpha</taxon>
        <taxon>Oestroidea</taxon>
        <taxon>Calliphoridae</taxon>
        <taxon>Luciliinae</taxon>
        <taxon>Lucilia</taxon>
    </lineage>
</organism>
<keyword evidence="3" id="KW-1185">Reference proteome</keyword>
<gene>
    <name evidence="2" type="ORF">FF38_04473</name>
</gene>
<reference evidence="2 3" key="1">
    <citation type="journal article" date="2015" name="Nat. Commun.">
        <title>Lucilia cuprina genome unlocks parasitic fly biology to underpin future interventions.</title>
        <authorList>
            <person name="Anstead C.A."/>
            <person name="Korhonen P.K."/>
            <person name="Young N.D."/>
            <person name="Hall R.S."/>
            <person name="Jex A.R."/>
            <person name="Murali S.C."/>
            <person name="Hughes D.S."/>
            <person name="Lee S.F."/>
            <person name="Perry T."/>
            <person name="Stroehlein A.J."/>
            <person name="Ansell B.R."/>
            <person name="Breugelmans B."/>
            <person name="Hofmann A."/>
            <person name="Qu J."/>
            <person name="Dugan S."/>
            <person name="Lee S.L."/>
            <person name="Chao H."/>
            <person name="Dinh H."/>
            <person name="Han Y."/>
            <person name="Doddapaneni H.V."/>
            <person name="Worley K.C."/>
            <person name="Muzny D.M."/>
            <person name="Ioannidis P."/>
            <person name="Waterhouse R.M."/>
            <person name="Zdobnov E.M."/>
            <person name="James P.J."/>
            <person name="Bagnall N.H."/>
            <person name="Kotze A.C."/>
            <person name="Gibbs R.A."/>
            <person name="Richards S."/>
            <person name="Batterham P."/>
            <person name="Gasser R.B."/>
        </authorList>
    </citation>
    <scope>NUCLEOTIDE SEQUENCE [LARGE SCALE GENOMIC DNA]</scope>
    <source>
        <strain evidence="2 3">LS</strain>
        <tissue evidence="2">Full body</tissue>
    </source>
</reference>
<dbReference type="EMBL" id="JRES01000073">
    <property type="protein sequence ID" value="KNC34390.1"/>
    <property type="molecule type" value="Genomic_DNA"/>
</dbReference>
<evidence type="ECO:0008006" key="4">
    <source>
        <dbReference type="Google" id="ProtNLM"/>
    </source>
</evidence>
<evidence type="ECO:0000256" key="1">
    <source>
        <dbReference type="SAM" id="MobiDB-lite"/>
    </source>
</evidence>
<evidence type="ECO:0000313" key="2">
    <source>
        <dbReference type="EMBL" id="KNC34390.1"/>
    </source>
</evidence>
<feature type="region of interest" description="Disordered" evidence="1">
    <location>
        <begin position="284"/>
        <end position="327"/>
    </location>
</feature>
<comment type="caution">
    <text evidence="2">The sequence shown here is derived from an EMBL/GenBank/DDBJ whole genome shotgun (WGS) entry which is preliminary data.</text>
</comment>
<proteinExistence type="predicted"/>
<accession>A0A0L0CPW5</accession>
<dbReference type="Proteomes" id="UP000037069">
    <property type="component" value="Unassembled WGS sequence"/>
</dbReference>
<name>A0A0L0CPW5_LUCCU</name>
<evidence type="ECO:0000313" key="3">
    <source>
        <dbReference type="Proteomes" id="UP000037069"/>
    </source>
</evidence>
<sequence>MVTKCWNCDEVGHHWQNCLKDRTEESKLKKLPSFRSSKGQNLSLNIFDDTKSNPKYDSFSNTKCDNSLNTKRDNSTNTDYDNYIPDLPKPNGFENNKITILKRPEISSNSFSSEIDTSNIISPKLPYHKRWEVYLQKRDEIFNVATLSKSLPKRSTIRLRKFYKMKKLCGKFLISAIISNPKDLRYYAKSNLSLSDLSVLTKKSESLSHNNGSLLKTPLDENLYPLFESQRQQLNAFLSVDPLASHVSSSYCNREQNTTTEVGTLAFVDYNALSVQHAIGKKHRGEREECSGESSMLPKTLNIGECSDSESSDNNNTIIENPKKDEW</sequence>